<evidence type="ECO:0000256" key="1">
    <source>
        <dbReference type="ARBA" id="ARBA00022490"/>
    </source>
</evidence>
<dbReference type="PANTHER" id="PTHR19136:SF81">
    <property type="entry name" value="MOLYBDENUM COFACTOR GUANYLYLTRANSFERASE"/>
    <property type="match status" value="1"/>
</dbReference>
<feature type="binding site" evidence="8">
    <location>
        <position position="51"/>
    </location>
    <ligand>
        <name>GTP</name>
        <dbReference type="ChEBI" id="CHEBI:37565"/>
    </ligand>
</feature>
<evidence type="ECO:0000256" key="8">
    <source>
        <dbReference type="HAMAP-Rule" id="MF_00316"/>
    </source>
</evidence>
<dbReference type="GO" id="GO:0046872">
    <property type="term" value="F:metal ion binding"/>
    <property type="evidence" value="ECO:0007669"/>
    <property type="project" value="UniProtKB-KW"/>
</dbReference>
<dbReference type="RefSeq" id="WP_169587530.1">
    <property type="nucleotide sequence ID" value="NZ_JABBGK010000001.1"/>
</dbReference>
<dbReference type="InterPro" id="IPR029044">
    <property type="entry name" value="Nucleotide-diphossugar_trans"/>
</dbReference>
<keyword evidence="7 8" id="KW-0501">Molybdenum cofactor biosynthesis</keyword>
<dbReference type="SUPFAM" id="SSF53448">
    <property type="entry name" value="Nucleotide-diphospho-sugar transferases"/>
    <property type="match status" value="1"/>
</dbReference>
<keyword evidence="10" id="KW-0548">Nucleotidyltransferase</keyword>
<comment type="domain">
    <text evidence="8">The N-terminal domain determines nucleotide recognition and specific binding, while the C-terminal domain determines the specific binding to the target protein.</text>
</comment>
<evidence type="ECO:0000313" key="11">
    <source>
        <dbReference type="Proteomes" id="UP000541470"/>
    </source>
</evidence>
<dbReference type="NCBIfam" id="TIGR02665">
    <property type="entry name" value="molyb_mobA"/>
    <property type="match status" value="1"/>
</dbReference>
<proteinExistence type="inferred from homology"/>
<sequence length="208" mass="21864">MSTKPLHAVILAGGLSRRMGRDKAIVLLGQKTMIARVAERLSPQVASLAVNALQPPDPDLSLPLVPDTIAGHAGPLAGILAGLKRTRTEYPAASHLLTVPADTPFLPADLADRLHAALRGPDEIALAASAGRSHPVVALWPLSIAADLEAWLADPANRRLQSFIASHAATVVDFPLIETAAGPLDPFFNVNTPDDLVAAERFLEALEA</sequence>
<dbReference type="Pfam" id="PF12804">
    <property type="entry name" value="NTP_transf_3"/>
    <property type="match status" value="1"/>
</dbReference>
<feature type="binding site" evidence="8">
    <location>
        <position position="102"/>
    </location>
    <ligand>
        <name>Mg(2+)</name>
        <dbReference type="ChEBI" id="CHEBI:18420"/>
    </ligand>
</feature>
<evidence type="ECO:0000256" key="5">
    <source>
        <dbReference type="ARBA" id="ARBA00022842"/>
    </source>
</evidence>
<feature type="binding site" evidence="8">
    <location>
        <begin position="11"/>
        <end position="13"/>
    </location>
    <ligand>
        <name>GTP</name>
        <dbReference type="ChEBI" id="CHEBI:37565"/>
    </ligand>
</feature>
<comment type="subunit">
    <text evidence="8">Monomer.</text>
</comment>
<evidence type="ECO:0000313" key="10">
    <source>
        <dbReference type="EMBL" id="NML73304.1"/>
    </source>
</evidence>
<organism evidence="10 11">
    <name type="scientific">Rhizobium terricola</name>
    <dbReference type="NCBI Taxonomy" id="2728849"/>
    <lineage>
        <taxon>Bacteria</taxon>
        <taxon>Pseudomonadati</taxon>
        <taxon>Pseudomonadota</taxon>
        <taxon>Alphaproteobacteria</taxon>
        <taxon>Hyphomicrobiales</taxon>
        <taxon>Rhizobiaceae</taxon>
        <taxon>Rhizobium/Agrobacterium group</taxon>
        <taxon>Rhizobium</taxon>
    </lineage>
</organism>
<keyword evidence="11" id="KW-1185">Reference proteome</keyword>
<keyword evidence="2 8" id="KW-0808">Transferase</keyword>
<dbReference type="GO" id="GO:1902758">
    <property type="term" value="P:bis(molybdopterin guanine dinucleotide)molybdenum biosynthetic process"/>
    <property type="evidence" value="ECO:0007669"/>
    <property type="project" value="TreeGrafter"/>
</dbReference>
<dbReference type="InterPro" id="IPR013482">
    <property type="entry name" value="Molybde_CF_guanTrfase"/>
</dbReference>
<evidence type="ECO:0000256" key="4">
    <source>
        <dbReference type="ARBA" id="ARBA00022741"/>
    </source>
</evidence>
<keyword evidence="6 8" id="KW-0342">GTP-binding</keyword>
<evidence type="ECO:0000256" key="2">
    <source>
        <dbReference type="ARBA" id="ARBA00022679"/>
    </source>
</evidence>
<keyword evidence="4 8" id="KW-0547">Nucleotide-binding</keyword>
<dbReference type="AlphaFoldDB" id="A0A7Y0FV73"/>
<comment type="subcellular location">
    <subcellularLocation>
        <location evidence="8">Cytoplasm</location>
    </subcellularLocation>
</comment>
<reference evidence="10 11" key="1">
    <citation type="submission" date="2020-04" db="EMBL/GenBank/DDBJ databases">
        <title>Rhizobium sp. S-51 isolated from soil.</title>
        <authorList>
            <person name="Dahal R.H."/>
        </authorList>
    </citation>
    <scope>NUCLEOTIDE SEQUENCE [LARGE SCALE GENOMIC DNA]</scope>
    <source>
        <strain evidence="10 11">S-51</strain>
    </source>
</reference>
<keyword evidence="3 8" id="KW-0479">Metal-binding</keyword>
<evidence type="ECO:0000256" key="3">
    <source>
        <dbReference type="ARBA" id="ARBA00022723"/>
    </source>
</evidence>
<feature type="domain" description="MobA-like NTP transferase" evidence="9">
    <location>
        <begin position="8"/>
        <end position="167"/>
    </location>
</feature>
<evidence type="ECO:0000259" key="9">
    <source>
        <dbReference type="Pfam" id="PF12804"/>
    </source>
</evidence>
<name>A0A7Y0FV73_9HYPH</name>
<keyword evidence="1 8" id="KW-0963">Cytoplasm</keyword>
<dbReference type="PANTHER" id="PTHR19136">
    <property type="entry name" value="MOLYBDENUM COFACTOR GUANYLYLTRANSFERASE"/>
    <property type="match status" value="1"/>
</dbReference>
<comment type="cofactor">
    <cofactor evidence="8">
        <name>Mg(2+)</name>
        <dbReference type="ChEBI" id="CHEBI:18420"/>
    </cofactor>
</comment>
<dbReference type="EC" id="2.7.7.77" evidence="8"/>
<dbReference type="Gene3D" id="3.90.550.10">
    <property type="entry name" value="Spore Coat Polysaccharide Biosynthesis Protein SpsA, Chain A"/>
    <property type="match status" value="1"/>
</dbReference>
<dbReference type="CDD" id="cd02503">
    <property type="entry name" value="MobA"/>
    <property type="match status" value="1"/>
</dbReference>
<dbReference type="GO" id="GO:0061603">
    <property type="term" value="F:molybdenum cofactor guanylyltransferase activity"/>
    <property type="evidence" value="ECO:0007669"/>
    <property type="project" value="UniProtKB-EC"/>
</dbReference>
<comment type="similarity">
    <text evidence="8">Belongs to the MobA family.</text>
</comment>
<evidence type="ECO:0000256" key="6">
    <source>
        <dbReference type="ARBA" id="ARBA00023134"/>
    </source>
</evidence>
<dbReference type="HAMAP" id="MF_00316">
    <property type="entry name" value="MobA"/>
    <property type="match status" value="1"/>
</dbReference>
<keyword evidence="5 8" id="KW-0460">Magnesium</keyword>
<dbReference type="Proteomes" id="UP000541470">
    <property type="component" value="Unassembled WGS sequence"/>
</dbReference>
<gene>
    <name evidence="8 10" type="primary">mobA</name>
    <name evidence="10" type="ORF">HHL25_04100</name>
</gene>
<dbReference type="GO" id="GO:0005737">
    <property type="term" value="C:cytoplasm"/>
    <property type="evidence" value="ECO:0007669"/>
    <property type="project" value="UniProtKB-SubCell"/>
</dbReference>
<feature type="binding site" evidence="8">
    <location>
        <position position="23"/>
    </location>
    <ligand>
        <name>GTP</name>
        <dbReference type="ChEBI" id="CHEBI:37565"/>
    </ligand>
</feature>
<feature type="binding site" evidence="8">
    <location>
        <position position="67"/>
    </location>
    <ligand>
        <name>GTP</name>
        <dbReference type="ChEBI" id="CHEBI:37565"/>
    </ligand>
</feature>
<protein>
    <recommendedName>
        <fullName evidence="8">Molybdenum cofactor guanylyltransferase</fullName>
        <shortName evidence="8">MoCo guanylyltransferase</shortName>
        <ecNumber evidence="8">2.7.7.77</ecNumber>
    </recommendedName>
    <alternativeName>
        <fullName evidence="8">GTP:molybdopterin guanylyltransferase</fullName>
    </alternativeName>
    <alternativeName>
        <fullName evidence="8">Mo-MPT guanylyltransferase</fullName>
    </alternativeName>
    <alternativeName>
        <fullName evidence="8">Molybdopterin guanylyltransferase</fullName>
    </alternativeName>
    <alternativeName>
        <fullName evidence="8">Molybdopterin-guanine dinucleotide synthase</fullName>
        <shortName evidence="8">MGD synthase</shortName>
    </alternativeName>
</protein>
<dbReference type="EMBL" id="JABBGK010000001">
    <property type="protein sequence ID" value="NML73304.1"/>
    <property type="molecule type" value="Genomic_DNA"/>
</dbReference>
<comment type="function">
    <text evidence="8">Transfers a GMP moiety from GTP to Mo-molybdopterin (Mo-MPT) cofactor (Moco or molybdenum cofactor) to form Mo-molybdopterin guanine dinucleotide (Mo-MGD) cofactor.</text>
</comment>
<evidence type="ECO:0000256" key="7">
    <source>
        <dbReference type="ARBA" id="ARBA00023150"/>
    </source>
</evidence>
<dbReference type="InterPro" id="IPR025877">
    <property type="entry name" value="MobA-like_NTP_Trfase"/>
</dbReference>
<feature type="binding site" evidence="8">
    <location>
        <position position="102"/>
    </location>
    <ligand>
        <name>GTP</name>
        <dbReference type="ChEBI" id="CHEBI:37565"/>
    </ligand>
</feature>
<accession>A0A7Y0FV73</accession>
<dbReference type="GO" id="GO:0005525">
    <property type="term" value="F:GTP binding"/>
    <property type="evidence" value="ECO:0007669"/>
    <property type="project" value="UniProtKB-UniRule"/>
</dbReference>
<comment type="caution">
    <text evidence="10">The sequence shown here is derived from an EMBL/GenBank/DDBJ whole genome shotgun (WGS) entry which is preliminary data.</text>
</comment>
<comment type="catalytic activity">
    <reaction evidence="8">
        <text>Mo-molybdopterin + GTP + H(+) = Mo-molybdopterin guanine dinucleotide + diphosphate</text>
        <dbReference type="Rhea" id="RHEA:34243"/>
        <dbReference type="ChEBI" id="CHEBI:15378"/>
        <dbReference type="ChEBI" id="CHEBI:33019"/>
        <dbReference type="ChEBI" id="CHEBI:37565"/>
        <dbReference type="ChEBI" id="CHEBI:71302"/>
        <dbReference type="ChEBI" id="CHEBI:71310"/>
        <dbReference type="EC" id="2.7.7.77"/>
    </reaction>
</comment>